<sequence length="82" mass="9209">MDTRTTLPPGGSFYSQVLALHENKQEANILYEDNGVTRANGIITSIFEKDGKQWMRLNDETDVAIDKLYAVNGTFTSDYSEC</sequence>
<evidence type="ECO:0000313" key="2">
    <source>
        <dbReference type="Proteomes" id="UP000279089"/>
    </source>
</evidence>
<organism evidence="1 2">
    <name type="scientific">Chitinophaga barathri</name>
    <dbReference type="NCBI Taxonomy" id="1647451"/>
    <lineage>
        <taxon>Bacteria</taxon>
        <taxon>Pseudomonadati</taxon>
        <taxon>Bacteroidota</taxon>
        <taxon>Chitinophagia</taxon>
        <taxon>Chitinophagales</taxon>
        <taxon>Chitinophagaceae</taxon>
        <taxon>Chitinophaga</taxon>
    </lineage>
</organism>
<proteinExistence type="predicted"/>
<evidence type="ECO:0000313" key="1">
    <source>
        <dbReference type="EMBL" id="RPD43277.1"/>
    </source>
</evidence>
<dbReference type="Proteomes" id="UP000279089">
    <property type="component" value="Unassembled WGS sequence"/>
</dbReference>
<reference evidence="2" key="1">
    <citation type="submission" date="2018-11" db="EMBL/GenBank/DDBJ databases">
        <title>Chitinophaga lutea sp.nov., isolate from arsenic contaminated soil.</title>
        <authorList>
            <person name="Zong Y."/>
        </authorList>
    </citation>
    <scope>NUCLEOTIDE SEQUENCE [LARGE SCALE GENOMIC DNA]</scope>
    <source>
        <strain evidence="2">YLT18</strain>
    </source>
</reference>
<dbReference type="RefSeq" id="WP_120514545.1">
    <property type="nucleotide sequence ID" value="NZ_QXZY01000001.1"/>
</dbReference>
<accession>A0A3N4MMM0</accession>
<dbReference type="AlphaFoldDB" id="A0A3N4MMM0"/>
<protein>
    <submittedName>
        <fullName evidence="1">Uncharacterized protein</fullName>
    </submittedName>
</protein>
<dbReference type="OrthoDB" id="674025at2"/>
<gene>
    <name evidence="1" type="ORF">EG028_02985</name>
</gene>
<keyword evidence="2" id="KW-1185">Reference proteome</keyword>
<comment type="caution">
    <text evidence="1">The sequence shown here is derived from an EMBL/GenBank/DDBJ whole genome shotgun (WGS) entry which is preliminary data.</text>
</comment>
<name>A0A3N4MMM0_9BACT</name>
<dbReference type="EMBL" id="RMBX01000001">
    <property type="protein sequence ID" value="RPD43277.1"/>
    <property type="molecule type" value="Genomic_DNA"/>
</dbReference>